<sequence>MLKLKLLYRYSGRWLRRLYRRVMAMQGTPEYLARGLSVGVFAGCFPFFGFQMLIGVSFAVLFRGHKLLAAAGTWVSNPFTYIPIYLFNYKLGRWLLGSDELLLEDWNSLLSIDDILAVGTEFALTLLFGCLVVGMISAVFTYFASLRMIRHWRQQQVNKVWNINHIPPKHRKPEMRES</sequence>
<dbReference type="RefSeq" id="WP_323218366.1">
    <property type="nucleotide sequence ID" value="NZ_JAYGHT010000196.1"/>
</dbReference>
<protein>
    <submittedName>
        <fullName evidence="3">DUF2062 domain-containing protein</fullName>
    </submittedName>
</protein>
<keyword evidence="1" id="KW-1133">Transmembrane helix</keyword>
<dbReference type="Pfam" id="PF09835">
    <property type="entry name" value="DUF2062"/>
    <property type="match status" value="1"/>
</dbReference>
<feature type="domain" description="DUF2062" evidence="2">
    <location>
        <begin position="13"/>
        <end position="156"/>
    </location>
</feature>
<keyword evidence="4" id="KW-1185">Reference proteome</keyword>
<gene>
    <name evidence="3" type="ORF">VB854_28820</name>
</gene>
<accession>A0ABU5U6U1</accession>
<evidence type="ECO:0000256" key="1">
    <source>
        <dbReference type="SAM" id="Phobius"/>
    </source>
</evidence>
<dbReference type="Proteomes" id="UP001301728">
    <property type="component" value="Unassembled WGS sequence"/>
</dbReference>
<comment type="caution">
    <text evidence="3">The sequence shown here is derived from an EMBL/GenBank/DDBJ whole genome shotgun (WGS) entry which is preliminary data.</text>
</comment>
<evidence type="ECO:0000259" key="2">
    <source>
        <dbReference type="Pfam" id="PF09835"/>
    </source>
</evidence>
<evidence type="ECO:0000313" key="4">
    <source>
        <dbReference type="Proteomes" id="UP001301728"/>
    </source>
</evidence>
<keyword evidence="1" id="KW-0472">Membrane</keyword>
<dbReference type="PANTHER" id="PTHR40547">
    <property type="entry name" value="SLL0298 PROTEIN"/>
    <property type="match status" value="1"/>
</dbReference>
<organism evidence="3 4">
    <name type="scientific">Limnoraphis robusta CCNP1315</name>
    <dbReference type="NCBI Taxonomy" id="3110306"/>
    <lineage>
        <taxon>Bacteria</taxon>
        <taxon>Bacillati</taxon>
        <taxon>Cyanobacteriota</taxon>
        <taxon>Cyanophyceae</taxon>
        <taxon>Oscillatoriophycideae</taxon>
        <taxon>Oscillatoriales</taxon>
        <taxon>Sirenicapillariaceae</taxon>
        <taxon>Limnoraphis</taxon>
    </lineage>
</organism>
<proteinExistence type="predicted"/>
<dbReference type="InterPro" id="IPR018639">
    <property type="entry name" value="DUF2062"/>
</dbReference>
<dbReference type="PANTHER" id="PTHR40547:SF1">
    <property type="entry name" value="SLL0298 PROTEIN"/>
    <property type="match status" value="1"/>
</dbReference>
<keyword evidence="1" id="KW-0812">Transmembrane</keyword>
<evidence type="ECO:0000313" key="3">
    <source>
        <dbReference type="EMBL" id="MEA5522937.1"/>
    </source>
</evidence>
<feature type="transmembrane region" description="Helical" evidence="1">
    <location>
        <begin position="67"/>
        <end position="87"/>
    </location>
</feature>
<dbReference type="EMBL" id="JAYGHT010000196">
    <property type="protein sequence ID" value="MEA5522937.1"/>
    <property type="molecule type" value="Genomic_DNA"/>
</dbReference>
<feature type="transmembrane region" description="Helical" evidence="1">
    <location>
        <begin position="122"/>
        <end position="144"/>
    </location>
</feature>
<reference evidence="3 4" key="1">
    <citation type="submission" date="2023-12" db="EMBL/GenBank/DDBJ databases">
        <title>Baltic Sea Cyanobacteria.</title>
        <authorList>
            <person name="Delbaje E."/>
            <person name="Fewer D.P."/>
            <person name="Shishido T.K."/>
        </authorList>
    </citation>
    <scope>NUCLEOTIDE SEQUENCE [LARGE SCALE GENOMIC DNA]</scope>
    <source>
        <strain evidence="3 4">CCNP 1315</strain>
    </source>
</reference>
<feature type="transmembrane region" description="Helical" evidence="1">
    <location>
        <begin position="38"/>
        <end position="60"/>
    </location>
</feature>
<name>A0ABU5U6U1_9CYAN</name>